<gene>
    <name evidence="2" type="ORF">COX09_01440</name>
</gene>
<dbReference type="Proteomes" id="UP000231081">
    <property type="component" value="Unassembled WGS sequence"/>
</dbReference>
<comment type="caution">
    <text evidence="2">The sequence shown here is derived from an EMBL/GenBank/DDBJ whole genome shotgun (WGS) entry which is preliminary data.</text>
</comment>
<protein>
    <recommendedName>
        <fullName evidence="1">S-adenosyl-l-methionine hydroxide adenosyltransferase C-terminal domain-containing protein</fullName>
    </recommendedName>
</protein>
<evidence type="ECO:0000259" key="1">
    <source>
        <dbReference type="Pfam" id="PF20257"/>
    </source>
</evidence>
<dbReference type="SUPFAM" id="SSF101852">
    <property type="entry name" value="Bacterial fluorinating enzyme, C-terminal domain"/>
    <property type="match status" value="1"/>
</dbReference>
<reference evidence="2 3" key="1">
    <citation type="submission" date="2017-09" db="EMBL/GenBank/DDBJ databases">
        <title>Depth-based differentiation of microbial function through sediment-hosted aquifers and enrichment of novel symbionts in the deep terrestrial subsurface.</title>
        <authorList>
            <person name="Probst A.J."/>
            <person name="Ladd B."/>
            <person name="Jarett J.K."/>
            <person name="Geller-Mcgrath D.E."/>
            <person name="Sieber C.M."/>
            <person name="Emerson J.B."/>
            <person name="Anantharaman K."/>
            <person name="Thomas B.C."/>
            <person name="Malmstrom R."/>
            <person name="Stieglmeier M."/>
            <person name="Klingl A."/>
            <person name="Woyke T."/>
            <person name="Ryan C.M."/>
            <person name="Banfield J.F."/>
        </authorList>
    </citation>
    <scope>NUCLEOTIDE SEQUENCE [LARGE SCALE GENOMIC DNA]</scope>
    <source>
        <strain evidence="2">CG23_combo_of_CG06-09_8_20_14_all_47_9</strain>
    </source>
</reference>
<dbReference type="AlphaFoldDB" id="A0A2H0B485"/>
<evidence type="ECO:0000313" key="3">
    <source>
        <dbReference type="Proteomes" id="UP000231081"/>
    </source>
</evidence>
<name>A0A2H0B485_9BACT</name>
<feature type="domain" description="S-adenosyl-l-methionine hydroxide adenosyltransferase C-terminal" evidence="1">
    <location>
        <begin position="183"/>
        <end position="263"/>
    </location>
</feature>
<dbReference type="InterPro" id="IPR023228">
    <property type="entry name" value="SAM_OH_AdoTrfase_N_sf"/>
</dbReference>
<dbReference type="EMBL" id="PCSQ01000041">
    <property type="protein sequence ID" value="PIP52462.1"/>
    <property type="molecule type" value="Genomic_DNA"/>
</dbReference>
<accession>A0A2H0B485</accession>
<dbReference type="Gene3D" id="2.40.30.90">
    <property type="entry name" value="Bacterial fluorinating enzyme like"/>
    <property type="match status" value="1"/>
</dbReference>
<dbReference type="Pfam" id="PF20257">
    <property type="entry name" value="SAM_HAT_C"/>
    <property type="match status" value="1"/>
</dbReference>
<organism evidence="2 3">
    <name type="scientific">Candidatus Beckwithbacteria bacterium CG23_combo_of_CG06-09_8_20_14_all_47_9</name>
    <dbReference type="NCBI Taxonomy" id="1974498"/>
    <lineage>
        <taxon>Bacteria</taxon>
        <taxon>Candidatus Beckwithiibacteriota</taxon>
    </lineage>
</organism>
<evidence type="ECO:0000313" key="2">
    <source>
        <dbReference type="EMBL" id="PIP52462.1"/>
    </source>
</evidence>
<dbReference type="InterPro" id="IPR023227">
    <property type="entry name" value="SAM_OH_AdoTrfase_C_sf"/>
</dbReference>
<sequence>MALAIFIEKVYHKRMKLPSFIHVVSDYGPNDLANSEIVQRFKYLLPQTEIYPTSVPSFSTLTNGFIIAQLALHNPGKNLFIYGNTAPRTDDKKQRYENEGEKFKYAKLTNGVEICGVDAGWCFSFVKPFIKEFRLINVKNHGSQFRSRDYYPDAAVGIIKGQKNKYLGGQLSQKDIPAIPPKRIAYIDSFGNLKTTIRHSSVKLKPGTRIRVVINHIYQTGYYANGNFSVKSGDLAFAPGSSGGDNAFMEVFLRAGNASRAFNNPPVETKIKIESF</sequence>
<dbReference type="SUPFAM" id="SSF102522">
    <property type="entry name" value="Bacterial fluorinating enzyme, N-terminal domain"/>
    <property type="match status" value="1"/>
</dbReference>
<proteinExistence type="predicted"/>
<dbReference type="InterPro" id="IPR046470">
    <property type="entry name" value="SAM_HAT_C"/>
</dbReference>